<organism evidence="1 2">
    <name type="scientific">Paeniglutamicibacter gangotriensis Lz1y</name>
    <dbReference type="NCBI Taxonomy" id="1276920"/>
    <lineage>
        <taxon>Bacteria</taxon>
        <taxon>Bacillati</taxon>
        <taxon>Actinomycetota</taxon>
        <taxon>Actinomycetes</taxon>
        <taxon>Micrococcales</taxon>
        <taxon>Micrococcaceae</taxon>
        <taxon>Paeniglutamicibacter</taxon>
    </lineage>
</organism>
<dbReference type="Pfam" id="PF19593">
    <property type="entry name" value="DUF6098"/>
    <property type="match status" value="1"/>
</dbReference>
<dbReference type="InterPro" id="IPR046080">
    <property type="entry name" value="DUF6098"/>
</dbReference>
<protein>
    <submittedName>
        <fullName evidence="1">Uncharacterized protein</fullName>
    </submittedName>
</protein>
<name>M7MT60_9MICC</name>
<dbReference type="PATRIC" id="fig|1276920.7.peg.2219"/>
<comment type="caution">
    <text evidence="1">The sequence shown here is derived from an EMBL/GenBank/DDBJ whole genome shotgun (WGS) entry which is preliminary data.</text>
</comment>
<dbReference type="STRING" id="1276920.ADIAG_02217"/>
<dbReference type="RefSeq" id="WP_007271399.1">
    <property type="nucleotide sequence ID" value="NZ_AOCK01000006.1"/>
</dbReference>
<evidence type="ECO:0000313" key="1">
    <source>
        <dbReference type="EMBL" id="EMQ98201.1"/>
    </source>
</evidence>
<accession>M7MT60</accession>
<keyword evidence="2" id="KW-1185">Reference proteome</keyword>
<evidence type="ECO:0000313" key="2">
    <source>
        <dbReference type="Proteomes" id="UP000012015"/>
    </source>
</evidence>
<reference evidence="1 2" key="1">
    <citation type="journal article" date="2013" name="Genome Announc.">
        <title>Draft Genome Sequence of Arthrobacter gangotriensis Strain Lz1yT, Isolated from a Penguin Rookery Soil Sample Collected in Antarctica, near the Indian Station Dakshin Gangotri.</title>
        <authorList>
            <person name="Shivaji S."/>
            <person name="Ara S."/>
            <person name="Bandi S."/>
            <person name="Singh A."/>
            <person name="Kumar Pinnaka A."/>
        </authorList>
    </citation>
    <scope>NUCLEOTIDE SEQUENCE [LARGE SCALE GENOMIC DNA]</scope>
    <source>
        <strain evidence="1 2">Lz1y</strain>
    </source>
</reference>
<gene>
    <name evidence="1" type="ORF">ADIAG_02217</name>
</gene>
<dbReference type="EMBL" id="AOCK01000006">
    <property type="protein sequence ID" value="EMQ98201.1"/>
    <property type="molecule type" value="Genomic_DNA"/>
</dbReference>
<dbReference type="Proteomes" id="UP000012015">
    <property type="component" value="Unassembled WGS sequence"/>
</dbReference>
<dbReference type="AlphaFoldDB" id="M7MT60"/>
<sequence length="72" mass="8034">MDVPTLQALEELEALVGASPDLYVRYSEGWEEDRDGGSMDTASGIELPGLSVNPLCPEAWWSRPLDDWLVRQ</sequence>
<proteinExistence type="predicted"/>